<dbReference type="RefSeq" id="WP_044211755.1">
    <property type="nucleotide sequence ID" value="NZ_BAMD01000001.1"/>
</dbReference>
<feature type="transmembrane region" description="Helical" evidence="1">
    <location>
        <begin position="79"/>
        <end position="99"/>
    </location>
</feature>
<reference evidence="2 3" key="1">
    <citation type="journal article" date="2014" name="Genome Announc.">
        <title>Draft Genome Sequence of Cytophaga fermentans JCM 21142T, a Facultative Anaerobe Isolated from Marine Mud.</title>
        <authorList>
            <person name="Starns D."/>
            <person name="Oshima K."/>
            <person name="Suda W."/>
            <person name="Iino T."/>
            <person name="Yuki M."/>
            <person name="Inoue J."/>
            <person name="Kitamura K."/>
            <person name="Iida T."/>
            <person name="Darby A."/>
            <person name="Hattori M."/>
            <person name="Ohkuma M."/>
        </authorList>
    </citation>
    <scope>NUCLEOTIDE SEQUENCE [LARGE SCALE GENOMIC DNA]</scope>
    <source>
        <strain evidence="2 3">JCM 21142</strain>
    </source>
</reference>
<keyword evidence="1" id="KW-0472">Membrane</keyword>
<dbReference type="EMBL" id="BAMD01000001">
    <property type="protein sequence ID" value="GAF01453.1"/>
    <property type="molecule type" value="Genomic_DNA"/>
</dbReference>
<sequence>MRNPMLIIHLLSVATFIGAALSAFVLSRVADKLDQEGKIKVKTALLSLNYLGKTGLTLLVITGGYLMTPYWAALGSMPLLVTKLIIVVVLLVVLVLLSIQAKKAKKNPSQMPLLQ</sequence>
<dbReference type="Proteomes" id="UP000019402">
    <property type="component" value="Unassembled WGS sequence"/>
</dbReference>
<keyword evidence="1" id="KW-0812">Transmembrane</keyword>
<evidence type="ECO:0000313" key="2">
    <source>
        <dbReference type="EMBL" id="GAF01453.1"/>
    </source>
</evidence>
<protein>
    <submittedName>
        <fullName evidence="2">Uncharacterized protein</fullName>
    </submittedName>
</protein>
<name>W7Y1R0_9BACT</name>
<gene>
    <name evidence="2" type="ORF">JCM21142_60</name>
</gene>
<dbReference type="AlphaFoldDB" id="W7Y1R0"/>
<comment type="caution">
    <text evidence="2">The sequence shown here is derived from an EMBL/GenBank/DDBJ whole genome shotgun (WGS) entry which is preliminary data.</text>
</comment>
<accession>W7Y1R0</accession>
<feature type="transmembrane region" description="Helical" evidence="1">
    <location>
        <begin position="48"/>
        <end position="67"/>
    </location>
</feature>
<dbReference type="eggNOG" id="ENOG5033X6I">
    <property type="taxonomic scope" value="Bacteria"/>
</dbReference>
<evidence type="ECO:0000313" key="3">
    <source>
        <dbReference type="Proteomes" id="UP000019402"/>
    </source>
</evidence>
<feature type="transmembrane region" description="Helical" evidence="1">
    <location>
        <begin position="6"/>
        <end position="27"/>
    </location>
</feature>
<keyword evidence="1" id="KW-1133">Transmembrane helix</keyword>
<evidence type="ECO:0000256" key="1">
    <source>
        <dbReference type="SAM" id="Phobius"/>
    </source>
</evidence>
<dbReference type="STRING" id="869213.GCA_000517085_04464"/>
<proteinExistence type="predicted"/>
<keyword evidence="3" id="KW-1185">Reference proteome</keyword>
<organism evidence="2 3">
    <name type="scientific">Saccharicrinis fermentans DSM 9555 = JCM 21142</name>
    <dbReference type="NCBI Taxonomy" id="869213"/>
    <lineage>
        <taxon>Bacteria</taxon>
        <taxon>Pseudomonadati</taxon>
        <taxon>Bacteroidota</taxon>
        <taxon>Bacteroidia</taxon>
        <taxon>Marinilabiliales</taxon>
        <taxon>Marinilabiliaceae</taxon>
        <taxon>Saccharicrinis</taxon>
    </lineage>
</organism>
<dbReference type="OrthoDB" id="1123471at2"/>